<organism evidence="1 2">
    <name type="scientific">Irpex rosettiformis</name>
    <dbReference type="NCBI Taxonomy" id="378272"/>
    <lineage>
        <taxon>Eukaryota</taxon>
        <taxon>Fungi</taxon>
        <taxon>Dikarya</taxon>
        <taxon>Basidiomycota</taxon>
        <taxon>Agaricomycotina</taxon>
        <taxon>Agaricomycetes</taxon>
        <taxon>Polyporales</taxon>
        <taxon>Irpicaceae</taxon>
        <taxon>Irpex</taxon>
    </lineage>
</organism>
<reference evidence="1" key="1">
    <citation type="journal article" date="2021" name="Environ. Microbiol.">
        <title>Gene family expansions and transcriptome signatures uncover fungal adaptations to wood decay.</title>
        <authorList>
            <person name="Hage H."/>
            <person name="Miyauchi S."/>
            <person name="Viragh M."/>
            <person name="Drula E."/>
            <person name="Min B."/>
            <person name="Chaduli D."/>
            <person name="Navarro D."/>
            <person name="Favel A."/>
            <person name="Norest M."/>
            <person name="Lesage-Meessen L."/>
            <person name="Balint B."/>
            <person name="Merenyi Z."/>
            <person name="de Eugenio L."/>
            <person name="Morin E."/>
            <person name="Martinez A.T."/>
            <person name="Baldrian P."/>
            <person name="Stursova M."/>
            <person name="Martinez M.J."/>
            <person name="Novotny C."/>
            <person name="Magnuson J.K."/>
            <person name="Spatafora J.W."/>
            <person name="Maurice S."/>
            <person name="Pangilinan J."/>
            <person name="Andreopoulos W."/>
            <person name="LaButti K."/>
            <person name="Hundley H."/>
            <person name="Na H."/>
            <person name="Kuo A."/>
            <person name="Barry K."/>
            <person name="Lipzen A."/>
            <person name="Henrissat B."/>
            <person name="Riley R."/>
            <person name="Ahrendt S."/>
            <person name="Nagy L.G."/>
            <person name="Grigoriev I.V."/>
            <person name="Martin F."/>
            <person name="Rosso M.N."/>
        </authorList>
    </citation>
    <scope>NUCLEOTIDE SEQUENCE</scope>
    <source>
        <strain evidence="1">CBS 384.51</strain>
    </source>
</reference>
<gene>
    <name evidence="1" type="ORF">BDY19DRAFT_904639</name>
</gene>
<sequence>MTTPVSTLSSSDGRRSSFFINAPEEILDRIISTVGPNFVGGHRIARCLPEKNSWLPCALVCRRWYRITLPHLFHCIIVSPDAPGDEYDFLDFVSSKPEIAPLVRGVIFHQLKLHIWVVMAMRRALPNMEEISLQSIYLQRKSHGSPLLSNYTIQRLVYHSSTLTESFTGSLAPDNFWRTTTDLLGLFSNIGQLSIKGCTYMNDNISGSDGRAAVELAAKNLTIEKLEILPPTASDLSYFGILKDLCVFRGLTGLSVTFICLQNMHRLDKMLSLLAPTLRKLDLSFSIDLPSGFTNPPESNGNPLYHASVLRNGMTALVKLSHIRIAVCSVIIFPLHPRVSLRDKSERIIGHAILNWEFALEIISMIPNRESLQELVLSCLLDETKYPMVEYDYGDLPWLRMRDVCQRFMNLNSIKVGLSYTSTTADKFKLEEESRREVREMKWKDCAKREMEGFQHIFSYEV</sequence>
<keyword evidence="2" id="KW-1185">Reference proteome</keyword>
<evidence type="ECO:0000313" key="1">
    <source>
        <dbReference type="EMBL" id="KAI0091171.1"/>
    </source>
</evidence>
<comment type="caution">
    <text evidence="1">The sequence shown here is derived from an EMBL/GenBank/DDBJ whole genome shotgun (WGS) entry which is preliminary data.</text>
</comment>
<proteinExistence type="predicted"/>
<name>A0ACB8UA98_9APHY</name>
<dbReference type="Proteomes" id="UP001055072">
    <property type="component" value="Unassembled WGS sequence"/>
</dbReference>
<dbReference type="EMBL" id="MU274906">
    <property type="protein sequence ID" value="KAI0091171.1"/>
    <property type="molecule type" value="Genomic_DNA"/>
</dbReference>
<accession>A0ACB8UA98</accession>
<evidence type="ECO:0000313" key="2">
    <source>
        <dbReference type="Proteomes" id="UP001055072"/>
    </source>
</evidence>
<protein>
    <submittedName>
        <fullName evidence="1">Uncharacterized protein</fullName>
    </submittedName>
</protein>